<dbReference type="SUPFAM" id="SSF51735">
    <property type="entry name" value="NAD(P)-binding Rossmann-fold domains"/>
    <property type="match status" value="1"/>
</dbReference>
<reference evidence="1" key="1">
    <citation type="submission" date="2025-08" db="UniProtKB">
        <authorList>
            <consortium name="Ensembl"/>
        </authorList>
    </citation>
    <scope>IDENTIFICATION</scope>
</reference>
<dbReference type="STRING" id="8153.ENSHBUP00000021394"/>
<protein>
    <submittedName>
        <fullName evidence="1">Uncharacterized protein</fullName>
    </submittedName>
</protein>
<accession>A0A3Q2WHW5</accession>
<organism evidence="1 2">
    <name type="scientific">Haplochromis burtoni</name>
    <name type="common">Burton's mouthbrooder</name>
    <name type="synonym">Chromis burtoni</name>
    <dbReference type="NCBI Taxonomy" id="8153"/>
    <lineage>
        <taxon>Eukaryota</taxon>
        <taxon>Metazoa</taxon>
        <taxon>Chordata</taxon>
        <taxon>Craniata</taxon>
        <taxon>Vertebrata</taxon>
        <taxon>Euteleostomi</taxon>
        <taxon>Actinopterygii</taxon>
        <taxon>Neopterygii</taxon>
        <taxon>Teleostei</taxon>
        <taxon>Neoteleostei</taxon>
        <taxon>Acanthomorphata</taxon>
        <taxon>Ovalentaria</taxon>
        <taxon>Cichlomorphae</taxon>
        <taxon>Cichliformes</taxon>
        <taxon>Cichlidae</taxon>
        <taxon>African cichlids</taxon>
        <taxon>Pseudocrenilabrinae</taxon>
        <taxon>Haplochromini</taxon>
        <taxon>Haplochromis</taxon>
    </lineage>
</organism>
<evidence type="ECO:0000313" key="1">
    <source>
        <dbReference type="Ensembl" id="ENSHBUP00000021394.1"/>
    </source>
</evidence>
<dbReference type="GeneTree" id="ENSGT00940000165342"/>
<proteinExistence type="predicted"/>
<evidence type="ECO:0000313" key="2">
    <source>
        <dbReference type="Proteomes" id="UP000264840"/>
    </source>
</evidence>
<dbReference type="PANTHER" id="PTHR24322">
    <property type="entry name" value="PKSB"/>
    <property type="match status" value="1"/>
</dbReference>
<name>A0A3Q2WHW5_HAPBU</name>
<dbReference type="Ensembl" id="ENSHBUT00000036366.1">
    <property type="protein sequence ID" value="ENSHBUP00000021394.1"/>
    <property type="gene ID" value="ENSHBUG00000023703.1"/>
</dbReference>
<reference evidence="1" key="2">
    <citation type="submission" date="2025-09" db="UniProtKB">
        <authorList>
            <consortium name="Ensembl"/>
        </authorList>
    </citation>
    <scope>IDENTIFICATION</scope>
</reference>
<sequence length="88" mass="9815">MCSWRSFFVGRNSLRVILPPCTKPIDGELVLITGSGGGLGRLFALEFTKHGAEVVLWDINKDFNNAHMKCKVPLKCFHHKSVKCPNSD</sequence>
<dbReference type="InterPro" id="IPR036291">
    <property type="entry name" value="NAD(P)-bd_dom_sf"/>
</dbReference>
<dbReference type="PANTHER" id="PTHR24322:SF691">
    <property type="entry name" value="RETINOL DEHYDROGENASE 10-LIKE"/>
    <property type="match status" value="1"/>
</dbReference>
<dbReference type="GO" id="GO:0016616">
    <property type="term" value="F:oxidoreductase activity, acting on the CH-OH group of donors, NAD or NADP as acceptor"/>
    <property type="evidence" value="ECO:0007669"/>
    <property type="project" value="TreeGrafter"/>
</dbReference>
<dbReference type="AlphaFoldDB" id="A0A3Q2WHW5"/>
<dbReference type="GO" id="GO:0005811">
    <property type="term" value="C:lipid droplet"/>
    <property type="evidence" value="ECO:0007669"/>
    <property type="project" value="TreeGrafter"/>
</dbReference>
<dbReference type="Gene3D" id="3.40.50.720">
    <property type="entry name" value="NAD(P)-binding Rossmann-like Domain"/>
    <property type="match status" value="1"/>
</dbReference>
<dbReference type="Proteomes" id="UP000264840">
    <property type="component" value="Unplaced"/>
</dbReference>
<keyword evidence="2" id="KW-1185">Reference proteome</keyword>